<evidence type="ECO:0000313" key="2">
    <source>
        <dbReference type="Proteomes" id="UP001454036"/>
    </source>
</evidence>
<sequence length="77" mass="9570">MGRGKLVVQRTWLMYILPWMWRLWVLLRAWRVLMVRIRERGNMWFARVPLRGAEGPYPPWCLHEDYVLERTWALWSL</sequence>
<dbReference type="EMBL" id="BAABME010014020">
    <property type="protein sequence ID" value="GAA0186768.1"/>
    <property type="molecule type" value="Genomic_DNA"/>
</dbReference>
<evidence type="ECO:0008006" key="3">
    <source>
        <dbReference type="Google" id="ProtNLM"/>
    </source>
</evidence>
<accession>A0AAV3RYK2</accession>
<organism evidence="1 2">
    <name type="scientific">Lithospermum erythrorhizon</name>
    <name type="common">Purple gromwell</name>
    <name type="synonym">Lithospermum officinale var. erythrorhizon</name>
    <dbReference type="NCBI Taxonomy" id="34254"/>
    <lineage>
        <taxon>Eukaryota</taxon>
        <taxon>Viridiplantae</taxon>
        <taxon>Streptophyta</taxon>
        <taxon>Embryophyta</taxon>
        <taxon>Tracheophyta</taxon>
        <taxon>Spermatophyta</taxon>
        <taxon>Magnoliopsida</taxon>
        <taxon>eudicotyledons</taxon>
        <taxon>Gunneridae</taxon>
        <taxon>Pentapetalae</taxon>
        <taxon>asterids</taxon>
        <taxon>lamiids</taxon>
        <taxon>Boraginales</taxon>
        <taxon>Boraginaceae</taxon>
        <taxon>Boraginoideae</taxon>
        <taxon>Lithospermeae</taxon>
        <taxon>Lithospermum</taxon>
    </lineage>
</organism>
<dbReference type="Proteomes" id="UP001454036">
    <property type="component" value="Unassembled WGS sequence"/>
</dbReference>
<reference evidence="1 2" key="1">
    <citation type="submission" date="2024-01" db="EMBL/GenBank/DDBJ databases">
        <title>The complete chloroplast genome sequence of Lithospermum erythrorhizon: insights into the phylogenetic relationship among Boraginaceae species and the maternal lineages of purple gromwells.</title>
        <authorList>
            <person name="Okada T."/>
            <person name="Watanabe K."/>
        </authorList>
    </citation>
    <scope>NUCLEOTIDE SEQUENCE [LARGE SCALE GENOMIC DNA]</scope>
</reference>
<keyword evidence="2" id="KW-1185">Reference proteome</keyword>
<comment type="caution">
    <text evidence="1">The sequence shown here is derived from an EMBL/GenBank/DDBJ whole genome shotgun (WGS) entry which is preliminary data.</text>
</comment>
<protein>
    <recommendedName>
        <fullName evidence="3">Secreted protein</fullName>
    </recommendedName>
</protein>
<evidence type="ECO:0000313" key="1">
    <source>
        <dbReference type="EMBL" id="GAA0186768.1"/>
    </source>
</evidence>
<proteinExistence type="predicted"/>
<dbReference type="AlphaFoldDB" id="A0AAV3RYK2"/>
<gene>
    <name evidence="1" type="ORF">LIER_34056</name>
</gene>
<name>A0AAV3RYK2_LITER</name>